<dbReference type="GO" id="GO:0022857">
    <property type="term" value="F:transmembrane transporter activity"/>
    <property type="evidence" value="ECO:0007669"/>
    <property type="project" value="InterPro"/>
</dbReference>
<evidence type="ECO:0000256" key="4">
    <source>
        <dbReference type="ARBA" id="ARBA00022692"/>
    </source>
</evidence>
<feature type="transmembrane region" description="Helical" evidence="8">
    <location>
        <begin position="15"/>
        <end position="35"/>
    </location>
</feature>
<dbReference type="AlphaFoldDB" id="A0A2G5K6C7"/>
<dbReference type="RefSeq" id="WP_099592544.1">
    <property type="nucleotide sequence ID" value="NZ_MDGM01000012.1"/>
</dbReference>
<comment type="similarity">
    <text evidence="2 7">Belongs to the ExbD/TolR family.</text>
</comment>
<dbReference type="GO" id="GO:0005886">
    <property type="term" value="C:plasma membrane"/>
    <property type="evidence" value="ECO:0007669"/>
    <property type="project" value="UniProtKB-SubCell"/>
</dbReference>
<reference evidence="9 10" key="1">
    <citation type="submission" date="2016-08" db="EMBL/GenBank/DDBJ databases">
        <title>Draft genome of Amylibacter sp. strain 4G11.</title>
        <authorList>
            <person name="Wong S.-K."/>
            <person name="Hamasaki K."/>
            <person name="Yoshizawa S."/>
        </authorList>
    </citation>
    <scope>NUCLEOTIDE SEQUENCE [LARGE SCALE GENOMIC DNA]</scope>
    <source>
        <strain evidence="9 10">4G11</strain>
    </source>
</reference>
<keyword evidence="5 8" id="KW-1133">Transmembrane helix</keyword>
<protein>
    <recommendedName>
        <fullName evidence="11">Biopolymer transporter ExbD</fullName>
    </recommendedName>
</protein>
<dbReference type="PANTHER" id="PTHR30558">
    <property type="entry name" value="EXBD MEMBRANE COMPONENT OF PMF-DRIVEN MACROMOLECULE IMPORT SYSTEM"/>
    <property type="match status" value="1"/>
</dbReference>
<evidence type="ECO:0000256" key="8">
    <source>
        <dbReference type="SAM" id="Phobius"/>
    </source>
</evidence>
<evidence type="ECO:0000313" key="10">
    <source>
        <dbReference type="Proteomes" id="UP000231516"/>
    </source>
</evidence>
<evidence type="ECO:0008006" key="11">
    <source>
        <dbReference type="Google" id="ProtNLM"/>
    </source>
</evidence>
<keyword evidence="6 8" id="KW-0472">Membrane</keyword>
<keyword evidence="7" id="KW-0653">Protein transport</keyword>
<gene>
    <name evidence="9" type="ORF">BFP76_03260</name>
</gene>
<keyword evidence="4 7" id="KW-0812">Transmembrane</keyword>
<dbReference type="Proteomes" id="UP000231516">
    <property type="component" value="Unassembled WGS sequence"/>
</dbReference>
<dbReference type="Pfam" id="PF02472">
    <property type="entry name" value="ExbD"/>
    <property type="match status" value="1"/>
</dbReference>
<sequence length="127" mass="14212">MDFSTKVPRQRSESIVPMINVVFLLLIFFLMTSVIKQPAPFELTPPNADQLRMSEGEMAVYVSNDGMVRFDTFENDIAWQRLKGRIDAKTNVKLHVDASLPAPILAQVMAQFRTVGAANVEIITTAK</sequence>
<evidence type="ECO:0000256" key="3">
    <source>
        <dbReference type="ARBA" id="ARBA00022475"/>
    </source>
</evidence>
<evidence type="ECO:0000256" key="2">
    <source>
        <dbReference type="ARBA" id="ARBA00005811"/>
    </source>
</evidence>
<dbReference type="InterPro" id="IPR003400">
    <property type="entry name" value="ExbD"/>
</dbReference>
<dbReference type="GO" id="GO:0015031">
    <property type="term" value="P:protein transport"/>
    <property type="evidence" value="ECO:0007669"/>
    <property type="project" value="UniProtKB-KW"/>
</dbReference>
<proteinExistence type="inferred from homology"/>
<dbReference type="PANTHER" id="PTHR30558:SF3">
    <property type="entry name" value="BIOPOLYMER TRANSPORT PROTEIN EXBD-RELATED"/>
    <property type="match status" value="1"/>
</dbReference>
<dbReference type="EMBL" id="MDGM01000012">
    <property type="protein sequence ID" value="PIB24254.1"/>
    <property type="molecule type" value="Genomic_DNA"/>
</dbReference>
<evidence type="ECO:0000256" key="5">
    <source>
        <dbReference type="ARBA" id="ARBA00022989"/>
    </source>
</evidence>
<evidence type="ECO:0000256" key="1">
    <source>
        <dbReference type="ARBA" id="ARBA00004162"/>
    </source>
</evidence>
<evidence type="ECO:0000256" key="6">
    <source>
        <dbReference type="ARBA" id="ARBA00023136"/>
    </source>
</evidence>
<dbReference type="OrthoDB" id="8479787at2"/>
<name>A0A2G5K6C7_9RHOB</name>
<organism evidence="9 10">
    <name type="scientific">Paramylibacter kogurei</name>
    <dbReference type="NCBI Taxonomy" id="1889778"/>
    <lineage>
        <taxon>Bacteria</taxon>
        <taxon>Pseudomonadati</taxon>
        <taxon>Pseudomonadota</taxon>
        <taxon>Alphaproteobacteria</taxon>
        <taxon>Rhodobacterales</taxon>
        <taxon>Paracoccaceae</taxon>
        <taxon>Paramylibacter</taxon>
    </lineage>
</organism>
<accession>A0A2G5K6C7</accession>
<evidence type="ECO:0000256" key="7">
    <source>
        <dbReference type="RuleBase" id="RU003879"/>
    </source>
</evidence>
<evidence type="ECO:0000313" key="9">
    <source>
        <dbReference type="EMBL" id="PIB24254.1"/>
    </source>
</evidence>
<comment type="subcellular location">
    <subcellularLocation>
        <location evidence="1">Cell membrane</location>
        <topology evidence="1">Single-pass membrane protein</topology>
    </subcellularLocation>
    <subcellularLocation>
        <location evidence="7">Cell membrane</location>
        <topology evidence="7">Single-pass type II membrane protein</topology>
    </subcellularLocation>
</comment>
<keyword evidence="3" id="KW-1003">Cell membrane</keyword>
<comment type="caution">
    <text evidence="9">The sequence shown here is derived from an EMBL/GenBank/DDBJ whole genome shotgun (WGS) entry which is preliminary data.</text>
</comment>
<keyword evidence="7" id="KW-0813">Transport</keyword>
<keyword evidence="10" id="KW-1185">Reference proteome</keyword>